<dbReference type="Gene3D" id="1.10.10.10">
    <property type="entry name" value="Winged helix-like DNA-binding domain superfamily/Winged helix DNA-binding domain"/>
    <property type="match status" value="2"/>
</dbReference>
<dbReference type="PANTHER" id="PTHR34298:SF2">
    <property type="entry name" value="SEGREGATION AND CONDENSATION PROTEIN B"/>
    <property type="match status" value="1"/>
</dbReference>
<dbReference type="PANTHER" id="PTHR34298">
    <property type="entry name" value="SEGREGATION AND CONDENSATION PROTEIN B"/>
    <property type="match status" value="1"/>
</dbReference>
<dbReference type="Proteomes" id="UP001375743">
    <property type="component" value="Unassembled WGS sequence"/>
</dbReference>
<organism evidence="5 6">
    <name type="scientific">Benzoatithermus flavus</name>
    <dbReference type="NCBI Taxonomy" id="3108223"/>
    <lineage>
        <taxon>Bacteria</taxon>
        <taxon>Pseudomonadati</taxon>
        <taxon>Pseudomonadota</taxon>
        <taxon>Alphaproteobacteria</taxon>
        <taxon>Geminicoccales</taxon>
        <taxon>Geminicoccaceae</taxon>
        <taxon>Benzoatithermus</taxon>
    </lineage>
</organism>
<name>A0ABU8XVK6_9PROT</name>
<dbReference type="NCBIfam" id="TIGR00281">
    <property type="entry name" value="SMC-Scp complex subunit ScpB"/>
    <property type="match status" value="1"/>
</dbReference>
<dbReference type="InterPro" id="IPR036390">
    <property type="entry name" value="WH_DNA-bd_sf"/>
</dbReference>
<reference evidence="5 6" key="1">
    <citation type="submission" date="2024-01" db="EMBL/GenBank/DDBJ databases">
        <title>Multi-omics insights into the function and evolution of sodium benzoate biodegradation pathways in Benzoatithermus flavus gen. nov., sp. nov. from hot spring.</title>
        <authorList>
            <person name="Hu C.-J."/>
            <person name="Li W.-J."/>
        </authorList>
    </citation>
    <scope>NUCLEOTIDE SEQUENCE [LARGE SCALE GENOMIC DNA]</scope>
    <source>
        <strain evidence="5 6">SYSU G07066</strain>
    </source>
</reference>
<keyword evidence="6" id="KW-1185">Reference proteome</keyword>
<dbReference type="InterPro" id="IPR005234">
    <property type="entry name" value="ScpB_csome_segregation"/>
</dbReference>
<keyword evidence="1" id="KW-0963">Cytoplasm</keyword>
<keyword evidence="3" id="KW-0159">Chromosome partition</keyword>
<keyword evidence="4" id="KW-0131">Cell cycle</keyword>
<evidence type="ECO:0000256" key="2">
    <source>
        <dbReference type="ARBA" id="ARBA00022618"/>
    </source>
</evidence>
<comment type="caution">
    <text evidence="5">The sequence shown here is derived from an EMBL/GenBank/DDBJ whole genome shotgun (WGS) entry which is preliminary data.</text>
</comment>
<evidence type="ECO:0000256" key="1">
    <source>
        <dbReference type="ARBA" id="ARBA00022490"/>
    </source>
</evidence>
<evidence type="ECO:0000256" key="4">
    <source>
        <dbReference type="ARBA" id="ARBA00023306"/>
    </source>
</evidence>
<dbReference type="RefSeq" id="WP_418161087.1">
    <property type="nucleotide sequence ID" value="NZ_JBBLZC010000023.1"/>
</dbReference>
<accession>A0ABU8XVK6</accession>
<dbReference type="InterPro" id="IPR036388">
    <property type="entry name" value="WH-like_DNA-bd_sf"/>
</dbReference>
<sequence length="178" mass="19634">MDQPSPKQILEALLFAAEEPLGEAELQDHLGGEVHVADLLDELQRDYAARGVRLERQERAWAFRTAPEVAPYLKRSRVQPKKLSRAALETLAIIAYHQPVTRAEIEALRGVAVGQGTLDILVEAGWVTPKGRREAPGRPVTWVTTQAFLDHFALASLDDLPRLDELEGASLFNPARGG</sequence>
<evidence type="ECO:0000256" key="3">
    <source>
        <dbReference type="ARBA" id="ARBA00022829"/>
    </source>
</evidence>
<dbReference type="SUPFAM" id="SSF46785">
    <property type="entry name" value="Winged helix' DNA-binding domain"/>
    <property type="match status" value="2"/>
</dbReference>
<evidence type="ECO:0000313" key="5">
    <source>
        <dbReference type="EMBL" id="MEK0085238.1"/>
    </source>
</evidence>
<dbReference type="PIRSF" id="PIRSF019345">
    <property type="entry name" value="ScpB"/>
    <property type="match status" value="1"/>
</dbReference>
<dbReference type="EMBL" id="JBBLZC010000023">
    <property type="protein sequence ID" value="MEK0085238.1"/>
    <property type="molecule type" value="Genomic_DNA"/>
</dbReference>
<keyword evidence="2" id="KW-0132">Cell division</keyword>
<proteinExistence type="predicted"/>
<protein>
    <submittedName>
        <fullName evidence="5">SMC-Scp complex subunit ScpB</fullName>
    </submittedName>
</protein>
<dbReference type="Pfam" id="PF04079">
    <property type="entry name" value="SMC_ScpB"/>
    <property type="match status" value="1"/>
</dbReference>
<gene>
    <name evidence="5" type="primary">scpB</name>
    <name evidence="5" type="ORF">U1T56_18965</name>
</gene>
<evidence type="ECO:0000313" key="6">
    <source>
        <dbReference type="Proteomes" id="UP001375743"/>
    </source>
</evidence>